<dbReference type="InterPro" id="IPR025101">
    <property type="entry name" value="DUF4012"/>
</dbReference>
<dbReference type="RefSeq" id="WP_304602189.1">
    <property type="nucleotide sequence ID" value="NZ_JAUQYP010000002.1"/>
</dbReference>
<comment type="caution">
    <text evidence="3">The sequence shown here is derived from an EMBL/GenBank/DDBJ whole genome shotgun (WGS) entry which is preliminary data.</text>
</comment>
<evidence type="ECO:0000313" key="3">
    <source>
        <dbReference type="EMBL" id="MDO8108491.1"/>
    </source>
</evidence>
<dbReference type="EMBL" id="JAUQYP010000002">
    <property type="protein sequence ID" value="MDO8108491.1"/>
    <property type="molecule type" value="Genomic_DNA"/>
</dbReference>
<dbReference type="Proteomes" id="UP001232536">
    <property type="component" value="Unassembled WGS sequence"/>
</dbReference>
<evidence type="ECO:0000256" key="2">
    <source>
        <dbReference type="SAM" id="Phobius"/>
    </source>
</evidence>
<organism evidence="3 4">
    <name type="scientific">Actinotalea lenta</name>
    <dbReference type="NCBI Taxonomy" id="3064654"/>
    <lineage>
        <taxon>Bacteria</taxon>
        <taxon>Bacillati</taxon>
        <taxon>Actinomycetota</taxon>
        <taxon>Actinomycetes</taxon>
        <taxon>Micrococcales</taxon>
        <taxon>Cellulomonadaceae</taxon>
        <taxon>Actinotalea</taxon>
    </lineage>
</organism>
<name>A0ABT9DF28_9CELL</name>
<keyword evidence="2" id="KW-1133">Transmembrane helix</keyword>
<sequence>MAHSRPSAPSQPAHARPRTTAEPAHYRPLRAKPRSNKRPVGYLLALALVGGALFAATWVGARAWFAKGELEQAQAMVTSVKDRLTAGEYGGLRDTFAAVQVHTAKARGLTEDPLWSLTEHVPVLGPNLRALRQLTAVVDDTMTAAQPLADLGNQLTPASLTPKDGAIPLAPFETAATAVPAAATDFAAIQARLADVSTAGTLSQVHAAKTTLVDLLDTATSALEQATPIVQQLPALLGANGPRTYVVMFLNSAELRALGGTALSFAEISVDHGAIEFKRTVPAGNGNFPIRKTPVIPLPDDVESIYSGTLGQFIANATVRPDAVTAAKIVDAEWQAKYGTPVDGVISMDGGALSLLLQAVGPVKISTGDVVSADNVQKLLLNEVYQRYNTGISAVDNAAQNKVYADTVSATFAKLTSGSFDPITLVDAMSTAAKQHRFSVWFPNDQEESAIADTPFAARGLPTSTSSADVVGVYLKNASWSKLDYYLKPAITTATAACTADGREVHRVTLSLTNTLKPAEAPGLSPSIVGGWERLGLTKGEQQYVVYFYLPKGATLLSGRSNETQQDLLVGHDGGHDVKAIWVKVPPGATSTVSVDMLMANPGDKPVTTDVTPTIQPLTTSTEQLDCSTVTLP</sequence>
<evidence type="ECO:0000256" key="1">
    <source>
        <dbReference type="SAM" id="MobiDB-lite"/>
    </source>
</evidence>
<dbReference type="Pfam" id="PF13196">
    <property type="entry name" value="DUF4012"/>
    <property type="match status" value="1"/>
</dbReference>
<protein>
    <submittedName>
        <fullName evidence="3">DUF4012 domain-containing protein</fullName>
    </submittedName>
</protein>
<feature type="region of interest" description="Disordered" evidence="1">
    <location>
        <begin position="1"/>
        <end position="33"/>
    </location>
</feature>
<proteinExistence type="predicted"/>
<gene>
    <name evidence="3" type="ORF">Q6348_14940</name>
</gene>
<keyword evidence="2" id="KW-0812">Transmembrane</keyword>
<keyword evidence="4" id="KW-1185">Reference proteome</keyword>
<feature type="transmembrane region" description="Helical" evidence="2">
    <location>
        <begin position="40"/>
        <end position="65"/>
    </location>
</feature>
<accession>A0ABT9DF28</accession>
<reference evidence="3 4" key="1">
    <citation type="submission" date="2023-07" db="EMBL/GenBank/DDBJ databases">
        <title>Description of novel actinomycetes strains, isolated from tidal flat sediment.</title>
        <authorList>
            <person name="Lu C."/>
        </authorList>
    </citation>
    <scope>NUCLEOTIDE SEQUENCE [LARGE SCALE GENOMIC DNA]</scope>
    <source>
        <strain evidence="3 4">SYSU T00b441</strain>
    </source>
</reference>
<evidence type="ECO:0000313" key="4">
    <source>
        <dbReference type="Proteomes" id="UP001232536"/>
    </source>
</evidence>
<keyword evidence="2" id="KW-0472">Membrane</keyword>